<dbReference type="PANTHER" id="PTHR43510:SF1">
    <property type="entry name" value="AMINOTRANSFERASE FUNCTION, HYPOTHETICAL (EUROFUNG)"/>
    <property type="match status" value="1"/>
</dbReference>
<dbReference type="InterPro" id="IPR004839">
    <property type="entry name" value="Aminotransferase_I/II_large"/>
</dbReference>
<dbReference type="SUPFAM" id="SSF53383">
    <property type="entry name" value="PLP-dependent transferases"/>
    <property type="match status" value="1"/>
</dbReference>
<accession>A0A381WRA4</accession>
<gene>
    <name evidence="2" type="ORF">METZ01_LOCUS107910</name>
</gene>
<protein>
    <recommendedName>
        <fullName evidence="1">Aminotransferase class I/classII large domain-containing protein</fullName>
    </recommendedName>
</protein>
<reference evidence="2" key="1">
    <citation type="submission" date="2018-05" db="EMBL/GenBank/DDBJ databases">
        <authorList>
            <person name="Lanie J.A."/>
            <person name="Ng W.-L."/>
            <person name="Kazmierczak K.M."/>
            <person name="Andrzejewski T.M."/>
            <person name="Davidsen T.M."/>
            <person name="Wayne K.J."/>
            <person name="Tettelin H."/>
            <person name="Glass J.I."/>
            <person name="Rusch D."/>
            <person name="Podicherti R."/>
            <person name="Tsui H.-C.T."/>
            <person name="Winkler M.E."/>
        </authorList>
    </citation>
    <scope>NUCLEOTIDE SEQUENCE</scope>
</reference>
<dbReference type="PROSITE" id="PS00105">
    <property type="entry name" value="AA_TRANSFER_CLASS_1"/>
    <property type="match status" value="1"/>
</dbReference>
<dbReference type="AlphaFoldDB" id="A0A381WRA4"/>
<dbReference type="InterPro" id="IPR015422">
    <property type="entry name" value="PyrdxlP-dep_Trfase_small"/>
</dbReference>
<proteinExistence type="predicted"/>
<feature type="non-terminal residue" evidence="2">
    <location>
        <position position="1"/>
    </location>
</feature>
<dbReference type="Pfam" id="PF00155">
    <property type="entry name" value="Aminotran_1_2"/>
    <property type="match status" value="1"/>
</dbReference>
<dbReference type="GO" id="GO:0030170">
    <property type="term" value="F:pyridoxal phosphate binding"/>
    <property type="evidence" value="ECO:0007669"/>
    <property type="project" value="InterPro"/>
</dbReference>
<dbReference type="Gene3D" id="3.90.1150.10">
    <property type="entry name" value="Aspartate Aminotransferase, domain 1"/>
    <property type="match status" value="1"/>
</dbReference>
<feature type="domain" description="Aminotransferase class I/classII large" evidence="1">
    <location>
        <begin position="50"/>
        <end position="350"/>
    </location>
</feature>
<dbReference type="InterPro" id="IPR015424">
    <property type="entry name" value="PyrdxlP-dep_Trfase"/>
</dbReference>
<sequence length="351" mass="39256">VTKYSVFKLEEWFERYEFEVDHLLGSSSCAGMTMEELCEITGETVDFAGSSLGATPGPGSDELREAISTWYKKGAPENVYITSSSTEAIFLLIESILSSGDSMVAMFPMYPALYQLAEDNGAEIRHWHLRHENGFEPDFDELKELVDDTTKLIVVNNPNNPTGQIMLRDDLQHLVHFSQEHGIQLWVDEVFRGITVDGGPVTPSIRDIDSGTISTGSMSKSFGLSGLRVGWIAAPEEVLEALIHIRFYTTVTAPVMEQKIAAVAHRNRDKVIRRNQAILDKNYTYLKQWMGKRNGVFDWVEPKGGPVTFPKFTDNISTDDFCLKLAEDYSVLVPSGNYSFNAEGFIRIGFG</sequence>
<dbReference type="EMBL" id="UINC01012631">
    <property type="protein sequence ID" value="SVA55056.1"/>
    <property type="molecule type" value="Genomic_DNA"/>
</dbReference>
<dbReference type="InterPro" id="IPR004838">
    <property type="entry name" value="NHTrfase_class1_PyrdxlP-BS"/>
</dbReference>
<evidence type="ECO:0000259" key="1">
    <source>
        <dbReference type="Pfam" id="PF00155"/>
    </source>
</evidence>
<organism evidence="2">
    <name type="scientific">marine metagenome</name>
    <dbReference type="NCBI Taxonomy" id="408172"/>
    <lineage>
        <taxon>unclassified sequences</taxon>
        <taxon>metagenomes</taxon>
        <taxon>ecological metagenomes</taxon>
    </lineage>
</organism>
<dbReference type="Gene3D" id="3.40.640.10">
    <property type="entry name" value="Type I PLP-dependent aspartate aminotransferase-like (Major domain)"/>
    <property type="match status" value="1"/>
</dbReference>
<feature type="non-terminal residue" evidence="2">
    <location>
        <position position="351"/>
    </location>
</feature>
<dbReference type="PANTHER" id="PTHR43510">
    <property type="entry name" value="AMINOTRANSFERASE FUNCTION, HYPOTHETICAL (EUROFUNG)"/>
    <property type="match status" value="1"/>
</dbReference>
<evidence type="ECO:0000313" key="2">
    <source>
        <dbReference type="EMBL" id="SVA55056.1"/>
    </source>
</evidence>
<dbReference type="GO" id="GO:0003824">
    <property type="term" value="F:catalytic activity"/>
    <property type="evidence" value="ECO:0007669"/>
    <property type="project" value="InterPro"/>
</dbReference>
<dbReference type="CDD" id="cd00609">
    <property type="entry name" value="AAT_like"/>
    <property type="match status" value="1"/>
</dbReference>
<name>A0A381WRA4_9ZZZZ</name>
<dbReference type="InterPro" id="IPR015421">
    <property type="entry name" value="PyrdxlP-dep_Trfase_major"/>
</dbReference>